<protein>
    <submittedName>
        <fullName evidence="1">Uncharacterized protein</fullName>
    </submittedName>
</protein>
<proteinExistence type="predicted"/>
<reference evidence="1" key="1">
    <citation type="submission" date="2013-05" db="EMBL/GenBank/DDBJ databases">
        <authorList>
            <person name="Yim A.K.Y."/>
            <person name="Chan T.F."/>
            <person name="Ji K.M."/>
            <person name="Liu X.Y."/>
            <person name="Zhou J.W."/>
            <person name="Li R.Q."/>
            <person name="Yang K.Y."/>
            <person name="Li J."/>
            <person name="Li M."/>
            <person name="Law P.T.W."/>
            <person name="Wu Y.L."/>
            <person name="Cai Z.L."/>
            <person name="Qin H."/>
            <person name="Bao Y."/>
            <person name="Leung R.K.K."/>
            <person name="Ng P.K.S."/>
            <person name="Zou J."/>
            <person name="Zhong X.J."/>
            <person name="Ran P.X."/>
            <person name="Zhong N.S."/>
            <person name="Liu Z.G."/>
            <person name="Tsui S.K.W."/>
        </authorList>
    </citation>
    <scope>NUCLEOTIDE SEQUENCE</scope>
    <source>
        <strain evidence="1">Derf</strain>
        <tissue evidence="1">Whole organism</tissue>
    </source>
</reference>
<keyword evidence="2" id="KW-1185">Reference proteome</keyword>
<gene>
    <name evidence="1" type="ORF">DERF_001572</name>
</gene>
<reference evidence="1" key="2">
    <citation type="journal article" date="2022" name="Res Sq">
        <title>Comparative Genomics Reveals Insights into the Divergent Evolution of Astigmatic Mites and Household Pest Adaptations.</title>
        <authorList>
            <person name="Xiong Q."/>
            <person name="Wan A.T.-Y."/>
            <person name="Liu X.-Y."/>
            <person name="Fung C.S.-H."/>
            <person name="Xiao X."/>
            <person name="Malainual N."/>
            <person name="Hou J."/>
            <person name="Wang L."/>
            <person name="Wang M."/>
            <person name="Yang K."/>
            <person name="Cui Y."/>
            <person name="Leung E."/>
            <person name="Nong W."/>
            <person name="Shin S.-K."/>
            <person name="Au S."/>
            <person name="Jeong K.Y."/>
            <person name="Chew F.T."/>
            <person name="Hui J."/>
            <person name="Leung T.F."/>
            <person name="Tungtrongchitr A."/>
            <person name="Zhong N."/>
            <person name="Liu Z."/>
            <person name="Tsui S."/>
        </authorList>
    </citation>
    <scope>NUCLEOTIDE SEQUENCE</scope>
    <source>
        <strain evidence="1">Derf</strain>
        <tissue evidence="1">Whole organism</tissue>
    </source>
</reference>
<sequence length="26" mass="3140">MDANQQDNTKCLNKYVIHYRLDARKT</sequence>
<name>A0A922IB38_DERFA</name>
<dbReference type="AlphaFoldDB" id="A0A922IB38"/>
<accession>A0A922IB38</accession>
<dbReference type="EMBL" id="ASGP02000001">
    <property type="protein sequence ID" value="KAH9527563.1"/>
    <property type="molecule type" value="Genomic_DNA"/>
</dbReference>
<comment type="caution">
    <text evidence="1">The sequence shown here is derived from an EMBL/GenBank/DDBJ whole genome shotgun (WGS) entry which is preliminary data.</text>
</comment>
<evidence type="ECO:0000313" key="1">
    <source>
        <dbReference type="EMBL" id="KAH9527563.1"/>
    </source>
</evidence>
<organism evidence="1 2">
    <name type="scientific">Dermatophagoides farinae</name>
    <name type="common">American house dust mite</name>
    <dbReference type="NCBI Taxonomy" id="6954"/>
    <lineage>
        <taxon>Eukaryota</taxon>
        <taxon>Metazoa</taxon>
        <taxon>Ecdysozoa</taxon>
        <taxon>Arthropoda</taxon>
        <taxon>Chelicerata</taxon>
        <taxon>Arachnida</taxon>
        <taxon>Acari</taxon>
        <taxon>Acariformes</taxon>
        <taxon>Sarcoptiformes</taxon>
        <taxon>Astigmata</taxon>
        <taxon>Psoroptidia</taxon>
        <taxon>Analgoidea</taxon>
        <taxon>Pyroglyphidae</taxon>
        <taxon>Dermatophagoidinae</taxon>
        <taxon>Dermatophagoides</taxon>
    </lineage>
</organism>
<dbReference type="Proteomes" id="UP000790347">
    <property type="component" value="Unassembled WGS sequence"/>
</dbReference>
<evidence type="ECO:0000313" key="2">
    <source>
        <dbReference type="Proteomes" id="UP000790347"/>
    </source>
</evidence>